<feature type="domain" description="Phage tail tape measure protein" evidence="3">
    <location>
        <begin position="229"/>
        <end position="411"/>
    </location>
</feature>
<gene>
    <name evidence="4" type="ORF">ACFSW4_02215</name>
</gene>
<dbReference type="Proteomes" id="UP001597452">
    <property type="component" value="Unassembled WGS sequence"/>
</dbReference>
<proteinExistence type="predicted"/>
<feature type="coiled-coil region" evidence="2">
    <location>
        <begin position="62"/>
        <end position="134"/>
    </location>
</feature>
<keyword evidence="2" id="KW-0175">Coiled coil</keyword>
<evidence type="ECO:0000259" key="3">
    <source>
        <dbReference type="Pfam" id="PF10145"/>
    </source>
</evidence>
<dbReference type="PANTHER" id="PTHR37813">
    <property type="entry name" value="FELS-2 PROPHAGE PROTEIN"/>
    <property type="match status" value="1"/>
</dbReference>
<comment type="caution">
    <text evidence="4">The sequence shown here is derived from an EMBL/GenBank/DDBJ whole genome shotgun (WGS) entry which is preliminary data.</text>
</comment>
<feature type="coiled-coil region" evidence="2">
    <location>
        <begin position="876"/>
        <end position="903"/>
    </location>
</feature>
<keyword evidence="1" id="KW-1188">Viral release from host cell</keyword>
<dbReference type="EMBL" id="JBHUMZ010000010">
    <property type="protein sequence ID" value="MFD2637686.1"/>
    <property type="molecule type" value="Genomic_DNA"/>
</dbReference>
<evidence type="ECO:0000313" key="5">
    <source>
        <dbReference type="Proteomes" id="UP001597452"/>
    </source>
</evidence>
<name>A0ABW5Q776_9BACI</name>
<feature type="coiled-coil region" evidence="2">
    <location>
        <begin position="742"/>
        <end position="847"/>
    </location>
</feature>
<evidence type="ECO:0000256" key="2">
    <source>
        <dbReference type="SAM" id="Coils"/>
    </source>
</evidence>
<protein>
    <submittedName>
        <fullName evidence="4">Phage tail tape measure protein</fullName>
    </submittedName>
</protein>
<dbReference type="Gene3D" id="1.20.120.330">
    <property type="entry name" value="Nucleotidyltransferases domain 2"/>
    <property type="match status" value="1"/>
</dbReference>
<evidence type="ECO:0000256" key="1">
    <source>
        <dbReference type="ARBA" id="ARBA00022612"/>
    </source>
</evidence>
<keyword evidence="5" id="KW-1185">Reference proteome</keyword>
<evidence type="ECO:0000313" key="4">
    <source>
        <dbReference type="EMBL" id="MFD2637686.1"/>
    </source>
</evidence>
<dbReference type="PANTHER" id="PTHR37813:SF1">
    <property type="entry name" value="FELS-2 PROPHAGE PROTEIN"/>
    <property type="match status" value="1"/>
</dbReference>
<sequence>MAERIEGLNIGLELDHLALERGLTGVKDRLKTVNSEMRKNMSAFDRGDRSIGKYETRLQGLNKKLEVQKKVTEESYKEYQKMVDEHGQGSKEAEKAERAYNNQAAALNNLERYVQRTTDELEEMRKEQAFQESTWGKLSQNLDQFSGKLDKVGDSLTSIGSTATTGLTVPILGAGTASLMTAGKFEDASVRMQNSLGLTAEETERMTDIAQSIYEDGYAQSLEEVDHAILQTRQNIRDLNDEELEDITRKALLLSETFESDVNEVTRAGNNLIKGFGLEADAAFDLMARGAQNGLNFSNEMFDNLSEYAPLFADMGFTAEEYFQILEKGMDEGVYNLDYLNDAVKEFGVRLADGSDTTKDALSQLSDDTQDLFEAFEDGEATASDVFDSIVKDLNDLDDTTANQVGVDLFGTKWEDLGADAILALEDIDGELDNVDGSMDRMAGNVEETFGQRKRRILREFETSLLPVGEILLDFSEDVLPEVTEGVTDLAEWFDSLDTSTQKTILSTAGFLAALGPVNFMLGSTFKTVSTLTSGLSQVTQVLGKSNGVGLISRLGMLGPAGIAGVAIGGLTLVGGAINKLTSTTKELNDISFETADSFMNQYETTDQMIGQFEKLRNQSELTKDEFARYVDLHAELKDASDPKVIEDIEKEMAGLKKESGLSNKQLDTMVSLNNDLVDQLPGATEKITDQGGKIAGTTSELRKYNDEMLKMATLELEGEYYEVLENQSILAQELTKQQDSLNASKEKQAEVDKLLNQYTEEELKDLKEETKEIIQQNQTHGMRSELLAGQRKEMNKKRKQAQDLLRLIEGGRQGLKEQSLELQQQINSKEQQIVKTEEEIKQLNIVTSRLQEHYLTSAGISKEKARQAIQDKDSIGLVEERITKLEEERNKLYEQATPAERKTELFQESVNKIDEEIRGLKDAKGNIENLVSVAGDYNKELGERVDKTINANVSPSVRDINAALSEPINRKVNVSIADYTRSQASALTSAYGLSYADGTNFHPGGTALVGEEGWELARYKNRWAALPLGIYDLPRGTQVFPHDESKQLAANAIPAYAEGVRPPSEFMKLLALSSRQSDSSSSSNEGNHLMKVMVDKLSEQVQDTKQMIALLTQLLMKNTTIELDSEAVGRLIEPYISEQQERNNRIIEAFR</sequence>
<dbReference type="InterPro" id="IPR010090">
    <property type="entry name" value="Phage_tape_meas"/>
</dbReference>
<dbReference type="SUPFAM" id="SSF57997">
    <property type="entry name" value="Tropomyosin"/>
    <property type="match status" value="1"/>
</dbReference>
<dbReference type="Pfam" id="PF10145">
    <property type="entry name" value="PhageMin_Tail"/>
    <property type="match status" value="1"/>
</dbReference>
<accession>A0ABW5Q776</accession>
<organism evidence="4 5">
    <name type="scientific">Piscibacillus salipiscarius</name>
    <dbReference type="NCBI Taxonomy" id="299480"/>
    <lineage>
        <taxon>Bacteria</taxon>
        <taxon>Bacillati</taxon>
        <taxon>Bacillota</taxon>
        <taxon>Bacilli</taxon>
        <taxon>Bacillales</taxon>
        <taxon>Bacillaceae</taxon>
        <taxon>Piscibacillus</taxon>
    </lineage>
</organism>
<reference evidence="5" key="1">
    <citation type="journal article" date="2019" name="Int. J. Syst. Evol. Microbiol.">
        <title>The Global Catalogue of Microorganisms (GCM) 10K type strain sequencing project: providing services to taxonomists for standard genome sequencing and annotation.</title>
        <authorList>
            <consortium name="The Broad Institute Genomics Platform"/>
            <consortium name="The Broad Institute Genome Sequencing Center for Infectious Disease"/>
            <person name="Wu L."/>
            <person name="Ma J."/>
        </authorList>
    </citation>
    <scope>NUCLEOTIDE SEQUENCE [LARGE SCALE GENOMIC DNA]</scope>
    <source>
        <strain evidence="5">TISTR 1571</strain>
    </source>
</reference>
<dbReference type="RefSeq" id="WP_054753554.1">
    <property type="nucleotide sequence ID" value="NZ_JBHUMZ010000010.1"/>
</dbReference>